<feature type="domain" description="PI3K/PI4K catalytic" evidence="1">
    <location>
        <begin position="2"/>
        <end position="42"/>
    </location>
</feature>
<accession>A0A2G2WYX0</accession>
<dbReference type="Pfam" id="PF00454">
    <property type="entry name" value="PI3_PI4_kinase"/>
    <property type="match status" value="1"/>
</dbReference>
<evidence type="ECO:0000259" key="1">
    <source>
        <dbReference type="Pfam" id="PF00454"/>
    </source>
</evidence>
<organism evidence="2 3">
    <name type="scientific">Capsicum baccatum</name>
    <name type="common">Peruvian pepper</name>
    <dbReference type="NCBI Taxonomy" id="33114"/>
    <lineage>
        <taxon>Eukaryota</taxon>
        <taxon>Viridiplantae</taxon>
        <taxon>Streptophyta</taxon>
        <taxon>Embryophyta</taxon>
        <taxon>Tracheophyta</taxon>
        <taxon>Spermatophyta</taxon>
        <taxon>Magnoliopsida</taxon>
        <taxon>eudicotyledons</taxon>
        <taxon>Gunneridae</taxon>
        <taxon>Pentapetalae</taxon>
        <taxon>asterids</taxon>
        <taxon>lamiids</taxon>
        <taxon>Solanales</taxon>
        <taxon>Solanaceae</taxon>
        <taxon>Solanoideae</taxon>
        <taxon>Capsiceae</taxon>
        <taxon>Capsicum</taxon>
    </lineage>
</organism>
<dbReference type="AlphaFoldDB" id="A0A2G2WYX0"/>
<reference evidence="2 3" key="1">
    <citation type="journal article" date="2017" name="Genome Biol.">
        <title>New reference genome sequences of hot pepper reveal the massive evolution of plant disease-resistance genes by retroduplication.</title>
        <authorList>
            <person name="Kim S."/>
            <person name="Park J."/>
            <person name="Yeom S.I."/>
            <person name="Kim Y.M."/>
            <person name="Seo E."/>
            <person name="Kim K.T."/>
            <person name="Kim M.S."/>
            <person name="Lee J.M."/>
            <person name="Cheong K."/>
            <person name="Shin H.S."/>
            <person name="Kim S.B."/>
            <person name="Han K."/>
            <person name="Lee J."/>
            <person name="Park M."/>
            <person name="Lee H.A."/>
            <person name="Lee H.Y."/>
            <person name="Lee Y."/>
            <person name="Oh S."/>
            <person name="Lee J.H."/>
            <person name="Choi E."/>
            <person name="Choi E."/>
            <person name="Lee S.E."/>
            <person name="Jeon J."/>
            <person name="Kim H."/>
            <person name="Choi G."/>
            <person name="Song H."/>
            <person name="Lee J."/>
            <person name="Lee S.C."/>
            <person name="Kwon J.K."/>
            <person name="Lee H.Y."/>
            <person name="Koo N."/>
            <person name="Hong Y."/>
            <person name="Kim R.W."/>
            <person name="Kang W.H."/>
            <person name="Huh J.H."/>
            <person name="Kang B.C."/>
            <person name="Yang T.J."/>
            <person name="Lee Y.H."/>
            <person name="Bennetzen J.L."/>
            <person name="Choi D."/>
        </authorList>
    </citation>
    <scope>NUCLEOTIDE SEQUENCE [LARGE SCALE GENOMIC DNA]</scope>
    <source>
        <strain evidence="3">cv. PBC81</strain>
    </source>
</reference>
<evidence type="ECO:0000313" key="3">
    <source>
        <dbReference type="Proteomes" id="UP000224567"/>
    </source>
</evidence>
<sequence length="81" mass="8839">MRLANANRHTGNILAQKDYKDSQLVLIPIDHGYSLPQNGSQLRPGCRVSDTWSDLLSCVSDQRVAYTSALAGEFKVSADSS</sequence>
<evidence type="ECO:0000313" key="2">
    <source>
        <dbReference type="EMBL" id="PHT50446.1"/>
    </source>
</evidence>
<dbReference type="Proteomes" id="UP000224567">
    <property type="component" value="Unassembled WGS sequence"/>
</dbReference>
<dbReference type="OrthoDB" id="5839at2759"/>
<dbReference type="EMBL" id="MLFT02000004">
    <property type="protein sequence ID" value="PHT50446.1"/>
    <property type="molecule type" value="Genomic_DNA"/>
</dbReference>
<reference evidence="3" key="2">
    <citation type="journal article" date="2017" name="J. Anim. Genet.">
        <title>Multiple reference genome sequences of hot pepper reveal the massive evolution of plant disease resistance genes by retroduplication.</title>
        <authorList>
            <person name="Kim S."/>
            <person name="Park J."/>
            <person name="Yeom S.-I."/>
            <person name="Kim Y.-M."/>
            <person name="Seo E."/>
            <person name="Kim K.-T."/>
            <person name="Kim M.-S."/>
            <person name="Lee J.M."/>
            <person name="Cheong K."/>
            <person name="Shin H.-S."/>
            <person name="Kim S.-B."/>
            <person name="Han K."/>
            <person name="Lee J."/>
            <person name="Park M."/>
            <person name="Lee H.-A."/>
            <person name="Lee H.-Y."/>
            <person name="Lee Y."/>
            <person name="Oh S."/>
            <person name="Lee J.H."/>
            <person name="Choi E."/>
            <person name="Choi E."/>
            <person name="Lee S.E."/>
            <person name="Jeon J."/>
            <person name="Kim H."/>
            <person name="Choi G."/>
            <person name="Song H."/>
            <person name="Lee J."/>
            <person name="Lee S.-C."/>
            <person name="Kwon J.-K."/>
            <person name="Lee H.-Y."/>
            <person name="Koo N."/>
            <person name="Hong Y."/>
            <person name="Kim R.W."/>
            <person name="Kang W.-H."/>
            <person name="Huh J.H."/>
            <person name="Kang B.-C."/>
            <person name="Yang T.-J."/>
            <person name="Lee Y.-H."/>
            <person name="Bennetzen J.L."/>
            <person name="Choi D."/>
        </authorList>
    </citation>
    <scope>NUCLEOTIDE SEQUENCE [LARGE SCALE GENOMIC DNA]</scope>
    <source>
        <strain evidence="3">cv. PBC81</strain>
    </source>
</reference>
<protein>
    <recommendedName>
        <fullName evidence="1">PI3K/PI4K catalytic domain-containing protein</fullName>
    </recommendedName>
</protein>
<proteinExistence type="predicted"/>
<keyword evidence="3" id="KW-1185">Reference proteome</keyword>
<dbReference type="InterPro" id="IPR000403">
    <property type="entry name" value="PI3/4_kinase_cat_dom"/>
</dbReference>
<name>A0A2G2WYX0_CAPBA</name>
<gene>
    <name evidence="2" type="ORF">CQW23_10193</name>
</gene>
<dbReference type="STRING" id="33114.A0A2G2WYX0"/>
<comment type="caution">
    <text evidence="2">The sequence shown here is derived from an EMBL/GenBank/DDBJ whole genome shotgun (WGS) entry which is preliminary data.</text>
</comment>